<dbReference type="EMBL" id="NKUJ01000472">
    <property type="protein sequence ID" value="RMJ04741.1"/>
    <property type="molecule type" value="Genomic_DNA"/>
</dbReference>
<comment type="caution">
    <text evidence="10">The sequence shown here is derived from an EMBL/GenBank/DDBJ whole genome shotgun (WGS) entry which is preliminary data.</text>
</comment>
<dbReference type="FunFam" id="3.40.309.10:FF:000004">
    <property type="entry name" value="Succinate-semialdehyde dehydrogenase I"/>
    <property type="match status" value="1"/>
</dbReference>
<protein>
    <recommendedName>
        <fullName evidence="6">succinate-semialdehyde dehydrogenase [NAD(P)(+)]</fullName>
        <ecNumber evidence="6">1.2.1.16</ecNumber>
    </recommendedName>
</protein>
<keyword evidence="3 8" id="KW-0560">Oxidoreductase</keyword>
<dbReference type="EC" id="1.2.1.16" evidence="6"/>
<comment type="catalytic activity">
    <reaction evidence="4">
        <text>succinate semialdehyde + NADP(+) + H2O = succinate + NADPH + 2 H(+)</text>
        <dbReference type="Rhea" id="RHEA:13213"/>
        <dbReference type="ChEBI" id="CHEBI:15377"/>
        <dbReference type="ChEBI" id="CHEBI:15378"/>
        <dbReference type="ChEBI" id="CHEBI:30031"/>
        <dbReference type="ChEBI" id="CHEBI:57706"/>
        <dbReference type="ChEBI" id="CHEBI:57783"/>
        <dbReference type="ChEBI" id="CHEBI:58349"/>
        <dbReference type="EC" id="1.2.1.16"/>
    </reaction>
</comment>
<dbReference type="SUPFAM" id="SSF53720">
    <property type="entry name" value="ALDH-like"/>
    <property type="match status" value="1"/>
</dbReference>
<evidence type="ECO:0000256" key="2">
    <source>
        <dbReference type="ARBA" id="ARBA00009986"/>
    </source>
</evidence>
<dbReference type="AlphaFoldDB" id="A0A3M2RHE8"/>
<evidence type="ECO:0000256" key="7">
    <source>
        <dbReference type="PROSITE-ProRule" id="PRU10007"/>
    </source>
</evidence>
<dbReference type="Pfam" id="PF00171">
    <property type="entry name" value="Aldedh"/>
    <property type="match status" value="1"/>
</dbReference>
<evidence type="ECO:0000256" key="3">
    <source>
        <dbReference type="ARBA" id="ARBA00023002"/>
    </source>
</evidence>
<dbReference type="Gene3D" id="3.40.309.10">
    <property type="entry name" value="Aldehyde Dehydrogenase, Chain A, domain 2"/>
    <property type="match status" value="1"/>
</dbReference>
<evidence type="ECO:0000256" key="1">
    <source>
        <dbReference type="ARBA" id="ARBA00005176"/>
    </source>
</evidence>
<dbReference type="GO" id="GO:0004777">
    <property type="term" value="F:succinate-semialdehyde dehydrogenase (NAD+) activity"/>
    <property type="evidence" value="ECO:0007669"/>
    <property type="project" value="TreeGrafter"/>
</dbReference>
<comment type="similarity">
    <text evidence="2 8">Belongs to the aldehyde dehydrogenase family.</text>
</comment>
<evidence type="ECO:0000259" key="9">
    <source>
        <dbReference type="Pfam" id="PF00171"/>
    </source>
</evidence>
<dbReference type="GO" id="GO:0005737">
    <property type="term" value="C:cytoplasm"/>
    <property type="evidence" value="ECO:0007669"/>
    <property type="project" value="TreeGrafter"/>
</dbReference>
<comment type="pathway">
    <text evidence="1">Amino-acid degradation; 4-aminobutanoate degradation.</text>
</comment>
<dbReference type="InterPro" id="IPR050740">
    <property type="entry name" value="Aldehyde_DH_Superfamily"/>
</dbReference>
<name>A0A3M2RHE8_9HYPO</name>
<dbReference type="InterPro" id="IPR016161">
    <property type="entry name" value="Ald_DH/histidinol_DH"/>
</dbReference>
<keyword evidence="11" id="KW-1185">Reference proteome</keyword>
<dbReference type="FunFam" id="3.40.605.10:FF:000005">
    <property type="entry name" value="Succinate-semialdehyde dehydrogenase I"/>
    <property type="match status" value="1"/>
</dbReference>
<dbReference type="InterPro" id="IPR029510">
    <property type="entry name" value="Ald_DH_CS_GLU"/>
</dbReference>
<dbReference type="InterPro" id="IPR016162">
    <property type="entry name" value="Ald_DH_N"/>
</dbReference>
<evidence type="ECO:0000256" key="6">
    <source>
        <dbReference type="ARBA" id="ARBA00067047"/>
    </source>
</evidence>
<dbReference type="GO" id="GO:0009450">
    <property type="term" value="P:gamma-aminobutyric acid catabolic process"/>
    <property type="evidence" value="ECO:0007669"/>
    <property type="project" value="TreeGrafter"/>
</dbReference>
<reference evidence="10 11" key="1">
    <citation type="submission" date="2017-06" db="EMBL/GenBank/DDBJ databases">
        <title>Comparative genomic analysis of Ambrosia Fusariam Clade fungi.</title>
        <authorList>
            <person name="Stajich J.E."/>
            <person name="Carrillo J."/>
            <person name="Kijimoto T."/>
            <person name="Eskalen A."/>
            <person name="O'Donnell K."/>
            <person name="Kasson M."/>
        </authorList>
    </citation>
    <scope>NUCLEOTIDE SEQUENCE [LARGE SCALE GENOMIC DNA]</scope>
    <source>
        <strain evidence="10">UCR3666</strain>
    </source>
</reference>
<dbReference type="PROSITE" id="PS00687">
    <property type="entry name" value="ALDEHYDE_DEHYDR_GLU"/>
    <property type="match status" value="1"/>
</dbReference>
<dbReference type="PANTHER" id="PTHR43353">
    <property type="entry name" value="SUCCINATE-SEMIALDEHYDE DEHYDROGENASE, MITOCHONDRIAL"/>
    <property type="match status" value="1"/>
</dbReference>
<dbReference type="InterPro" id="IPR016163">
    <property type="entry name" value="Ald_DH_C"/>
</dbReference>
<dbReference type="OrthoDB" id="310895at2759"/>
<evidence type="ECO:0000256" key="8">
    <source>
        <dbReference type="RuleBase" id="RU003345"/>
    </source>
</evidence>
<evidence type="ECO:0000313" key="11">
    <source>
        <dbReference type="Proteomes" id="UP000277212"/>
    </source>
</evidence>
<evidence type="ECO:0000256" key="4">
    <source>
        <dbReference type="ARBA" id="ARBA00050387"/>
    </source>
</evidence>
<gene>
    <name evidence="10" type="ORF">CDV36_014584</name>
</gene>
<comment type="catalytic activity">
    <reaction evidence="5">
        <text>succinate semialdehyde + NAD(+) + H2O = succinate + NADH + 2 H(+)</text>
        <dbReference type="Rhea" id="RHEA:13217"/>
        <dbReference type="ChEBI" id="CHEBI:15377"/>
        <dbReference type="ChEBI" id="CHEBI:15378"/>
        <dbReference type="ChEBI" id="CHEBI:30031"/>
        <dbReference type="ChEBI" id="CHEBI:57540"/>
        <dbReference type="ChEBI" id="CHEBI:57706"/>
        <dbReference type="ChEBI" id="CHEBI:57945"/>
        <dbReference type="EC" id="1.2.1.16"/>
    </reaction>
</comment>
<dbReference type="STRING" id="2010991.A0A3M2RHE8"/>
<evidence type="ECO:0000313" key="10">
    <source>
        <dbReference type="EMBL" id="RMJ04741.1"/>
    </source>
</evidence>
<dbReference type="Proteomes" id="UP000277212">
    <property type="component" value="Unassembled WGS sequence"/>
</dbReference>
<dbReference type="Gene3D" id="3.40.605.10">
    <property type="entry name" value="Aldehyde Dehydrogenase, Chain A, domain 1"/>
    <property type="match status" value="1"/>
</dbReference>
<evidence type="ECO:0000256" key="5">
    <source>
        <dbReference type="ARBA" id="ARBA00052698"/>
    </source>
</evidence>
<feature type="domain" description="Aldehyde dehydrogenase" evidence="9">
    <location>
        <begin position="25"/>
        <end position="486"/>
    </location>
</feature>
<feature type="active site" evidence="7">
    <location>
        <position position="263"/>
    </location>
</feature>
<organism evidence="10 11">
    <name type="scientific">Fusarium kuroshium</name>
    <dbReference type="NCBI Taxonomy" id="2010991"/>
    <lineage>
        <taxon>Eukaryota</taxon>
        <taxon>Fungi</taxon>
        <taxon>Dikarya</taxon>
        <taxon>Ascomycota</taxon>
        <taxon>Pezizomycotina</taxon>
        <taxon>Sordariomycetes</taxon>
        <taxon>Hypocreomycetidae</taxon>
        <taxon>Hypocreales</taxon>
        <taxon>Nectriaceae</taxon>
        <taxon>Fusarium</taxon>
        <taxon>Fusarium solani species complex</taxon>
    </lineage>
</organism>
<dbReference type="PANTHER" id="PTHR43353:SF5">
    <property type="entry name" value="SUCCINATE-SEMIALDEHYDE DEHYDROGENASE, MITOCHONDRIAL"/>
    <property type="match status" value="1"/>
</dbReference>
<dbReference type="InterPro" id="IPR015590">
    <property type="entry name" value="Aldehyde_DH_dom"/>
</dbReference>
<proteinExistence type="inferred from homology"/>
<accession>A0A3M2RHE8</accession>
<sequence length="502" mass="54069">MASRILASLVRKDLFRTQGYIGGSWVDAASGKTFDVLDPATLDKVATVPEMGSEDTLKAIQSAHAAFQSYKQTTARQRARWLRKWSDLCLENADDLALILCLENGKTLAEAKGEVTYAASFLEWFAGEAERTYGEVVPSSNPKQRILTFKQPLGVAACMAPWNFPIAMITRKCGAALAAGCTTVWKPAGETPLSCLAQAVLAQEAGFPTGCINVITTLDLVAEVGETLCTSKLVRKLSFTGSTRVGKLLASQCSSNLTKLSLELGGNSPFIVFDDADMETAIEAFTMAKFRNSGQTCVTANRVFVQSRIYDAFAKALVDKVKTLKVGPGTEPDVFIGPLTHERAVDKAMSHIEDAKTRGAQVVLGGSPLTDYKGYFIQPTVIKDMSHDMLMTQEETFAPVVGLYKFETTDEVIALANDCDVGLGSFICTESTPRMWQVAEALDVGMVGVNLGVLSACESPFGGVKESGYGREGGRHGIDEYLTVKSMLINVSTKESTKESMG</sequence>
<dbReference type="CDD" id="cd07103">
    <property type="entry name" value="ALDH_F5_SSADH_GabD"/>
    <property type="match status" value="1"/>
</dbReference>